<organism evidence="2 3">
    <name type="scientific">Tricholaema leucomelas</name>
    <name type="common">pied barbet</name>
    <dbReference type="NCBI Taxonomy" id="240729"/>
    <lineage>
        <taxon>Eukaryota</taxon>
        <taxon>Metazoa</taxon>
        <taxon>Chordata</taxon>
        <taxon>Craniata</taxon>
        <taxon>Vertebrata</taxon>
        <taxon>Euteleostomi</taxon>
        <taxon>Archelosauria</taxon>
        <taxon>Archosauria</taxon>
        <taxon>Dinosauria</taxon>
        <taxon>Saurischia</taxon>
        <taxon>Theropoda</taxon>
        <taxon>Coelurosauria</taxon>
        <taxon>Aves</taxon>
        <taxon>Neognathae</taxon>
        <taxon>Neoaves</taxon>
        <taxon>Telluraves</taxon>
        <taxon>Coraciimorphae</taxon>
        <taxon>Piciformes</taxon>
        <taxon>Lybiidae</taxon>
        <taxon>Tricholaema lacrymosa</taxon>
    </lineage>
</organism>
<dbReference type="AlphaFoldDB" id="A0A852JAY9"/>
<name>A0A852JAY9_9PICI</name>
<dbReference type="Pfam" id="PF06978">
    <property type="entry name" value="POP1_N"/>
    <property type="match status" value="1"/>
</dbReference>
<dbReference type="InterPro" id="IPR039182">
    <property type="entry name" value="Pop1"/>
</dbReference>
<feature type="non-terminal residue" evidence="2">
    <location>
        <position position="1"/>
    </location>
</feature>
<dbReference type="EMBL" id="WAAF01012633">
    <property type="protein sequence ID" value="NXX46099.1"/>
    <property type="molecule type" value="Genomic_DNA"/>
</dbReference>
<gene>
    <name evidence="2" type="primary">Pop1</name>
    <name evidence="2" type="ORF">TRILEU_R04267</name>
</gene>
<accession>A0A852JAY9</accession>
<dbReference type="PANTHER" id="PTHR22731">
    <property type="entry name" value="RIBONUCLEASES P/MRP PROTEIN SUBUNIT POP1"/>
    <property type="match status" value="1"/>
</dbReference>
<dbReference type="InterPro" id="IPR009723">
    <property type="entry name" value="Pop1_N"/>
</dbReference>
<dbReference type="GO" id="GO:0000172">
    <property type="term" value="C:ribonuclease MRP complex"/>
    <property type="evidence" value="ECO:0007669"/>
    <property type="project" value="InterPro"/>
</dbReference>
<evidence type="ECO:0000313" key="2">
    <source>
        <dbReference type="EMBL" id="NXX46099.1"/>
    </source>
</evidence>
<dbReference type="OrthoDB" id="442863at2759"/>
<feature type="non-terminal residue" evidence="2">
    <location>
        <position position="290"/>
    </location>
</feature>
<dbReference type="PANTHER" id="PTHR22731:SF3">
    <property type="entry name" value="RIBONUCLEASES P_MRP PROTEIN SUBUNIT POP1"/>
    <property type="match status" value="1"/>
</dbReference>
<comment type="caution">
    <text evidence="2">The sequence shown here is derived from an EMBL/GenBank/DDBJ whole genome shotgun (WGS) entry which is preliminary data.</text>
</comment>
<dbReference type="GO" id="GO:0005655">
    <property type="term" value="C:nucleolar ribonuclease P complex"/>
    <property type="evidence" value="ECO:0007669"/>
    <property type="project" value="InterPro"/>
</dbReference>
<protein>
    <submittedName>
        <fullName evidence="2">POP1 protein</fullName>
    </submittedName>
</protein>
<dbReference type="Proteomes" id="UP000627253">
    <property type="component" value="Unassembled WGS sequence"/>
</dbReference>
<evidence type="ECO:0000259" key="1">
    <source>
        <dbReference type="Pfam" id="PF06978"/>
    </source>
</evidence>
<keyword evidence="3" id="KW-1185">Reference proteome</keyword>
<evidence type="ECO:0000313" key="3">
    <source>
        <dbReference type="Proteomes" id="UP000627253"/>
    </source>
</evidence>
<reference evidence="2" key="1">
    <citation type="submission" date="2020-02" db="EMBL/GenBank/DDBJ databases">
        <title>Bird 10,000 Genomes (B10K) Project - Family phase.</title>
        <authorList>
            <person name="Zhang G."/>
        </authorList>
    </citation>
    <scope>NUCLEOTIDE SEQUENCE</scope>
    <source>
        <strain evidence="2">B10K-DU-002-37</strain>
        <tissue evidence="2">Muscle</tissue>
    </source>
</reference>
<sequence length="290" mass="33460">CPQQAEKAVHQKKEQSRTKCRKARRRHVQLVAEFNRRQRKNIWLETHIWHAKRFHMVKKWGYCLGNSPTEKCYRACYRAMTKHCLLQDLSYYCCLELTGEENELLKQLSRICSTDTGLTFEEPCCLTGRFEGSLDLYRADCYPEAMLGPVTFIWKPRDGSANRQLWIWLHPALKQDILQELKAIFQCSEPEEICVPDPVTPSVQEEEQKVVVQKLGKRRKEDKEGEKAVPVKKIIGDGTRDPLQACSWVSPATGVQISDRSMEILRYRLIGPWAHCVLTGTLKAAALQTV</sequence>
<proteinExistence type="predicted"/>
<dbReference type="GO" id="GO:0001682">
    <property type="term" value="P:tRNA 5'-leader removal"/>
    <property type="evidence" value="ECO:0007669"/>
    <property type="project" value="InterPro"/>
</dbReference>
<feature type="domain" description="Pop1 N-terminal" evidence="1">
    <location>
        <begin position="5"/>
        <end position="99"/>
    </location>
</feature>